<comment type="caution">
    <text evidence="2">The sequence shown here is derived from an EMBL/GenBank/DDBJ whole genome shotgun (WGS) entry which is preliminary data.</text>
</comment>
<reference evidence="2 3" key="1">
    <citation type="submission" date="2023-07" db="EMBL/GenBank/DDBJ databases">
        <title>Genomic Encyclopedia of Type Strains, Phase IV (KMG-IV): sequencing the most valuable type-strain genomes for metagenomic binning, comparative biology and taxonomic classification.</title>
        <authorList>
            <person name="Goeker M."/>
        </authorList>
    </citation>
    <scope>NUCLEOTIDE SEQUENCE [LARGE SCALE GENOMIC DNA]</scope>
    <source>
        <strain evidence="2 3">DSM 29005</strain>
    </source>
</reference>
<dbReference type="Proteomes" id="UP001234495">
    <property type="component" value="Unassembled WGS sequence"/>
</dbReference>
<evidence type="ECO:0000313" key="2">
    <source>
        <dbReference type="EMBL" id="MDQ0228798.1"/>
    </source>
</evidence>
<keyword evidence="3" id="KW-1185">Reference proteome</keyword>
<feature type="compositionally biased region" description="Basic residues" evidence="1">
    <location>
        <begin position="1"/>
        <end position="13"/>
    </location>
</feature>
<organism evidence="2 3">
    <name type="scientific">Metabacillus malikii</name>
    <dbReference type="NCBI Taxonomy" id="1504265"/>
    <lineage>
        <taxon>Bacteria</taxon>
        <taxon>Bacillati</taxon>
        <taxon>Bacillota</taxon>
        <taxon>Bacilli</taxon>
        <taxon>Bacillales</taxon>
        <taxon>Bacillaceae</taxon>
        <taxon>Metabacillus</taxon>
    </lineage>
</organism>
<evidence type="ECO:0000256" key="1">
    <source>
        <dbReference type="SAM" id="MobiDB-lite"/>
    </source>
</evidence>
<accession>A0ABT9ZB14</accession>
<gene>
    <name evidence="2" type="ORF">J2S19_000048</name>
</gene>
<dbReference type="EMBL" id="JAUSUD010000001">
    <property type="protein sequence ID" value="MDQ0228798.1"/>
    <property type="molecule type" value="Genomic_DNA"/>
</dbReference>
<dbReference type="RefSeq" id="WP_307335466.1">
    <property type="nucleotide sequence ID" value="NZ_JAUSUD010000001.1"/>
</dbReference>
<protein>
    <submittedName>
        <fullName evidence="2">Uncharacterized protein</fullName>
    </submittedName>
</protein>
<proteinExistence type="predicted"/>
<name>A0ABT9ZB14_9BACI</name>
<feature type="region of interest" description="Disordered" evidence="1">
    <location>
        <begin position="1"/>
        <end position="25"/>
    </location>
</feature>
<sequence length="55" mass="6417">MARGKHFNHKQKGHTPTIKQRGKEVPRKVEEYVEYAIEPVATENKLPVSFKVEKK</sequence>
<evidence type="ECO:0000313" key="3">
    <source>
        <dbReference type="Proteomes" id="UP001234495"/>
    </source>
</evidence>